<dbReference type="SUPFAM" id="SSF53335">
    <property type="entry name" value="S-adenosyl-L-methionine-dependent methyltransferases"/>
    <property type="match status" value="1"/>
</dbReference>
<dbReference type="InterPro" id="IPR029063">
    <property type="entry name" value="SAM-dependent_MTases_sf"/>
</dbReference>
<organism evidence="4 5">
    <name type="scientific">Geodia barretti</name>
    <name type="common">Barrett's horny sponge</name>
    <dbReference type="NCBI Taxonomy" id="519541"/>
    <lineage>
        <taxon>Eukaryota</taxon>
        <taxon>Metazoa</taxon>
        <taxon>Porifera</taxon>
        <taxon>Demospongiae</taxon>
        <taxon>Heteroscleromorpha</taxon>
        <taxon>Tetractinellida</taxon>
        <taxon>Astrophorina</taxon>
        <taxon>Geodiidae</taxon>
        <taxon>Geodia</taxon>
    </lineage>
</organism>
<evidence type="ECO:0000256" key="1">
    <source>
        <dbReference type="ARBA" id="ARBA00022679"/>
    </source>
</evidence>
<keyword evidence="5" id="KW-1185">Reference proteome</keyword>
<dbReference type="CDD" id="cd02440">
    <property type="entry name" value="AdoMet_MTases"/>
    <property type="match status" value="1"/>
</dbReference>
<dbReference type="GO" id="GO:0032259">
    <property type="term" value="P:methylation"/>
    <property type="evidence" value="ECO:0007669"/>
    <property type="project" value="UniProtKB-KW"/>
</dbReference>
<dbReference type="PROSITE" id="PS51608">
    <property type="entry name" value="SAM_MT_UBIE"/>
    <property type="match status" value="1"/>
</dbReference>
<dbReference type="Proteomes" id="UP001174909">
    <property type="component" value="Unassembled WGS sequence"/>
</dbReference>
<dbReference type="InterPro" id="IPR050447">
    <property type="entry name" value="Erg6_SMT_methyltransf"/>
</dbReference>
<dbReference type="GO" id="GO:0016126">
    <property type="term" value="P:sterol biosynthetic process"/>
    <property type="evidence" value="ECO:0007669"/>
    <property type="project" value="TreeGrafter"/>
</dbReference>
<dbReference type="AlphaFoldDB" id="A0AA35W485"/>
<evidence type="ECO:0000313" key="5">
    <source>
        <dbReference type="Proteomes" id="UP001174909"/>
    </source>
</evidence>
<comment type="similarity">
    <text evidence="2">Belongs to the class I-like SAM-binding methyltransferase superfamily. Erg6/SMT family.</text>
</comment>
<dbReference type="InterPro" id="IPR013216">
    <property type="entry name" value="Methyltransf_11"/>
</dbReference>
<dbReference type="PANTHER" id="PTHR44068:SF1">
    <property type="entry name" value="HYPOTHETICAL LOC100005854"/>
    <property type="match status" value="1"/>
</dbReference>
<protein>
    <submittedName>
        <fullName evidence="4">Uncharacterized methyltransferase C1B3.06c</fullName>
    </submittedName>
</protein>
<gene>
    <name evidence="4" type="ORF">GBAR_LOCUS5258</name>
</gene>
<dbReference type="Gene3D" id="3.40.50.150">
    <property type="entry name" value="Vaccinia Virus protein VP39"/>
    <property type="match status" value="1"/>
</dbReference>
<comment type="caution">
    <text evidence="4">The sequence shown here is derived from an EMBL/GenBank/DDBJ whole genome shotgun (WGS) entry which is preliminary data.</text>
</comment>
<sequence>MSVLDCGCGPGTITQGIAQIVAPGKVIGCDLEPGMVERAAALAEGANLDNLSFQVGNILDLPFEDNTFDAVLSCAVTEHLGEPVKAMSELGRVVKRGGVVGITRTDWAAHMIAPSCGAVNRFFELFESGFNLQGGTMNGGRNLPSMLGEAGLNVVDVLIALSGAYTPEPGNAMVNGWAEWIENLPLFDRVIEEGLTTRDELDAMCAEMREWGAQPGTIAATGGCRVVARKD</sequence>
<dbReference type="GO" id="GO:0005783">
    <property type="term" value="C:endoplasmic reticulum"/>
    <property type="evidence" value="ECO:0007669"/>
    <property type="project" value="TreeGrafter"/>
</dbReference>
<name>A0AA35W485_GEOBA</name>
<dbReference type="InterPro" id="IPR004033">
    <property type="entry name" value="UbiE/COQ5_MeTrFase"/>
</dbReference>
<evidence type="ECO:0000259" key="3">
    <source>
        <dbReference type="Pfam" id="PF08241"/>
    </source>
</evidence>
<dbReference type="GO" id="GO:0003838">
    <property type="term" value="F:sterol 24-C-methyltransferase activity"/>
    <property type="evidence" value="ECO:0007669"/>
    <property type="project" value="TreeGrafter"/>
</dbReference>
<keyword evidence="4" id="KW-0489">Methyltransferase</keyword>
<reference evidence="4" key="1">
    <citation type="submission" date="2023-03" db="EMBL/GenBank/DDBJ databases">
        <authorList>
            <person name="Steffen K."/>
            <person name="Cardenas P."/>
        </authorList>
    </citation>
    <scope>NUCLEOTIDE SEQUENCE</scope>
</reference>
<evidence type="ECO:0000313" key="4">
    <source>
        <dbReference type="EMBL" id="CAI8007538.1"/>
    </source>
</evidence>
<evidence type="ECO:0000256" key="2">
    <source>
        <dbReference type="ARBA" id="ARBA00038188"/>
    </source>
</evidence>
<accession>A0AA35W485</accession>
<proteinExistence type="inferred from homology"/>
<keyword evidence="1" id="KW-0808">Transferase</keyword>
<dbReference type="PANTHER" id="PTHR44068">
    <property type="entry name" value="ZGC:194242"/>
    <property type="match status" value="1"/>
</dbReference>
<dbReference type="EMBL" id="CASHTH010000782">
    <property type="protein sequence ID" value="CAI8007538.1"/>
    <property type="molecule type" value="Genomic_DNA"/>
</dbReference>
<feature type="domain" description="Methyltransferase type 11" evidence="3">
    <location>
        <begin position="4"/>
        <end position="100"/>
    </location>
</feature>
<dbReference type="Pfam" id="PF08241">
    <property type="entry name" value="Methyltransf_11"/>
    <property type="match status" value="1"/>
</dbReference>